<sequence>MTGRLSLYDQVAAECADRVVRGYSTSFGLATRTLPARQRTHVRNIYALVRLADEVVDGVADEARADRAEALRLLEEETGRAL</sequence>
<evidence type="ECO:0000313" key="1">
    <source>
        <dbReference type="EMBL" id="MDD9205285.1"/>
    </source>
</evidence>
<dbReference type="Proteomes" id="UP001165561">
    <property type="component" value="Unassembled WGS sequence"/>
</dbReference>
<gene>
    <name evidence="1" type="ORF">PU560_02245</name>
</gene>
<protein>
    <submittedName>
        <fullName evidence="1">Squalene/phytoene synthase family protein</fullName>
    </submittedName>
</protein>
<dbReference type="Pfam" id="PF00494">
    <property type="entry name" value="SQS_PSY"/>
    <property type="match status" value="1"/>
</dbReference>
<comment type="caution">
    <text evidence="1">The sequence shown here is derived from an EMBL/GenBank/DDBJ whole genome shotgun (WGS) entry which is preliminary data.</text>
</comment>
<dbReference type="EMBL" id="JARACI010000397">
    <property type="protein sequence ID" value="MDD9205285.1"/>
    <property type="molecule type" value="Genomic_DNA"/>
</dbReference>
<feature type="non-terminal residue" evidence="1">
    <location>
        <position position="82"/>
    </location>
</feature>
<evidence type="ECO:0000313" key="2">
    <source>
        <dbReference type="Proteomes" id="UP001165561"/>
    </source>
</evidence>
<dbReference type="InterPro" id="IPR008949">
    <property type="entry name" value="Isoprenoid_synthase_dom_sf"/>
</dbReference>
<name>A0ABT5TVW2_9MICO</name>
<dbReference type="InterPro" id="IPR002060">
    <property type="entry name" value="Squ/phyt_synthse"/>
</dbReference>
<dbReference type="SUPFAM" id="SSF48576">
    <property type="entry name" value="Terpenoid synthases"/>
    <property type="match status" value="1"/>
</dbReference>
<reference evidence="1" key="1">
    <citation type="submission" date="2023-02" db="EMBL/GenBank/DDBJ databases">
        <title>Georgenia sp.10Sc9-8, isolated from a soil sample collected from the Taklamakan desert.</title>
        <authorList>
            <person name="Liu S."/>
        </authorList>
    </citation>
    <scope>NUCLEOTIDE SEQUENCE</scope>
    <source>
        <strain evidence="1">10Sc9-8</strain>
    </source>
</reference>
<accession>A0ABT5TVW2</accession>
<dbReference type="Gene3D" id="1.10.600.10">
    <property type="entry name" value="Farnesyl Diphosphate Synthase"/>
    <property type="match status" value="1"/>
</dbReference>
<proteinExistence type="predicted"/>
<organism evidence="1 2">
    <name type="scientific">Georgenia halotolerans</name>
    <dbReference type="NCBI Taxonomy" id="3028317"/>
    <lineage>
        <taxon>Bacteria</taxon>
        <taxon>Bacillati</taxon>
        <taxon>Actinomycetota</taxon>
        <taxon>Actinomycetes</taxon>
        <taxon>Micrococcales</taxon>
        <taxon>Bogoriellaceae</taxon>
        <taxon>Georgenia</taxon>
    </lineage>
</organism>
<keyword evidence="2" id="KW-1185">Reference proteome</keyword>